<evidence type="ECO:0000313" key="2">
    <source>
        <dbReference type="Proteomes" id="UP000242560"/>
    </source>
</evidence>
<dbReference type="Proteomes" id="UP000242560">
    <property type="component" value="Unassembled WGS sequence"/>
</dbReference>
<gene>
    <name evidence="1" type="ORF">SAMN05421638_1138</name>
</gene>
<reference evidence="2" key="1">
    <citation type="submission" date="2016-10" db="EMBL/GenBank/DDBJ databases">
        <authorList>
            <person name="Varghese N."/>
            <person name="Submissions S."/>
        </authorList>
    </citation>
    <scope>NUCLEOTIDE SEQUENCE [LARGE SCALE GENOMIC DNA]</scope>
    <source>
        <strain evidence="2">DSM 22251</strain>
    </source>
</reference>
<proteinExistence type="predicted"/>
<organism evidence="1 2">
    <name type="scientific">Kaistella treverensis</name>
    <dbReference type="NCBI Taxonomy" id="631455"/>
    <lineage>
        <taxon>Bacteria</taxon>
        <taxon>Pseudomonadati</taxon>
        <taxon>Bacteroidota</taxon>
        <taxon>Flavobacteriia</taxon>
        <taxon>Flavobacteriales</taxon>
        <taxon>Weeksellaceae</taxon>
        <taxon>Chryseobacterium group</taxon>
        <taxon>Kaistella</taxon>
    </lineage>
</organism>
<sequence length="58" mass="6631">MLKKAPKASIRKHFISALYVGSSRLAKLWLLGDRLCFNFSINNLSIIMFSSYLGHQFP</sequence>
<dbReference type="AlphaFoldDB" id="A0A1I3LHQ9"/>
<accession>A0A1I3LHQ9</accession>
<dbReference type="EMBL" id="FORQ01000002">
    <property type="protein sequence ID" value="SFI84284.1"/>
    <property type="molecule type" value="Genomic_DNA"/>
</dbReference>
<protein>
    <submittedName>
        <fullName evidence="1">Uncharacterized protein</fullName>
    </submittedName>
</protein>
<keyword evidence="2" id="KW-1185">Reference proteome</keyword>
<evidence type="ECO:0000313" key="1">
    <source>
        <dbReference type="EMBL" id="SFI84284.1"/>
    </source>
</evidence>
<name>A0A1I3LHQ9_9FLAO</name>